<dbReference type="PANTHER" id="PTHR30448:SF0">
    <property type="entry name" value="RNASE ADAPTER PROTEIN RAPZ"/>
    <property type="match status" value="1"/>
</dbReference>
<keyword evidence="3" id="KW-0342">GTP-binding</keyword>
<proteinExistence type="inferred from homology"/>
<dbReference type="NCBIfam" id="NF003828">
    <property type="entry name" value="PRK05416.1"/>
    <property type="match status" value="1"/>
</dbReference>
<reference evidence="6" key="1">
    <citation type="submission" date="2020-05" db="EMBL/GenBank/DDBJ databases">
        <authorList>
            <person name="Chiriac C."/>
            <person name="Salcher M."/>
            <person name="Ghai R."/>
            <person name="Kavagutti S V."/>
        </authorList>
    </citation>
    <scope>NUCLEOTIDE SEQUENCE</scope>
</reference>
<name>A0A6J6QWP9_9ZZZZ</name>
<dbReference type="EMBL" id="CAEZYG010000098">
    <property type="protein sequence ID" value="CAB4713538.1"/>
    <property type="molecule type" value="Genomic_DNA"/>
</dbReference>
<evidence type="ECO:0000259" key="4">
    <source>
        <dbReference type="Pfam" id="PF03668"/>
    </source>
</evidence>
<dbReference type="PIRSF" id="PIRSF005052">
    <property type="entry name" value="P-loopkin"/>
    <property type="match status" value="1"/>
</dbReference>
<dbReference type="Pfam" id="PF03668">
    <property type="entry name" value="RapZ-like_N"/>
    <property type="match status" value="1"/>
</dbReference>
<protein>
    <submittedName>
        <fullName evidence="6">Unannotated protein</fullName>
    </submittedName>
</protein>
<dbReference type="Pfam" id="PF22740">
    <property type="entry name" value="PapZ_C"/>
    <property type="match status" value="1"/>
</dbReference>
<sequence length="284" mass="31221">MADILLIAGLSGAGRSQAADDLEDLGWFVVDNMPIALIDKVVELAGYGPTEQNQLALVVGTAGQQSDAVATVHRLREAGHRVRILFLDASTPELVRRYGATRRKHPMSAQAISVEDAISQERLLLDSVKGAADLVIDTTTLNVHQLKTQIVEQFGGGATADTMQISVVSFGYKHGLPLDVDLVFDVRFLPNPHWDEHLRPLTGQDDAVKEFVLGQEISQEFLERLYGMLDLLVPAYRNEGKSYLTVAIGCTGGRHRSVAIAEQLCKWLLSSGFRPRLTHRDITR</sequence>
<evidence type="ECO:0000256" key="2">
    <source>
        <dbReference type="ARBA" id="ARBA00022840"/>
    </source>
</evidence>
<dbReference type="InterPro" id="IPR027417">
    <property type="entry name" value="P-loop_NTPase"/>
</dbReference>
<organism evidence="6">
    <name type="scientific">freshwater metagenome</name>
    <dbReference type="NCBI Taxonomy" id="449393"/>
    <lineage>
        <taxon>unclassified sequences</taxon>
        <taxon>metagenomes</taxon>
        <taxon>ecological metagenomes</taxon>
    </lineage>
</organism>
<keyword evidence="2" id="KW-0067">ATP-binding</keyword>
<feature type="domain" description="RapZ-like N-terminal" evidence="4">
    <location>
        <begin position="3"/>
        <end position="156"/>
    </location>
</feature>
<dbReference type="Gene3D" id="3.40.50.300">
    <property type="entry name" value="P-loop containing nucleotide triphosphate hydrolases"/>
    <property type="match status" value="1"/>
</dbReference>
<feature type="domain" description="RapZ C-terminal" evidence="5">
    <location>
        <begin position="163"/>
        <end position="282"/>
    </location>
</feature>
<dbReference type="PANTHER" id="PTHR30448">
    <property type="entry name" value="RNASE ADAPTER PROTEIN RAPZ"/>
    <property type="match status" value="1"/>
</dbReference>
<dbReference type="AlphaFoldDB" id="A0A6J6QWP9"/>
<dbReference type="SUPFAM" id="SSF52540">
    <property type="entry name" value="P-loop containing nucleoside triphosphate hydrolases"/>
    <property type="match status" value="1"/>
</dbReference>
<dbReference type="InterPro" id="IPR053930">
    <property type="entry name" value="RapZ-like_N"/>
</dbReference>
<dbReference type="InterPro" id="IPR053931">
    <property type="entry name" value="RapZ_C"/>
</dbReference>
<gene>
    <name evidence="6" type="ORF">UFOPK2657_00633</name>
</gene>
<evidence type="ECO:0000256" key="3">
    <source>
        <dbReference type="ARBA" id="ARBA00023134"/>
    </source>
</evidence>
<accession>A0A6J6QWP9</accession>
<dbReference type="GO" id="GO:0005524">
    <property type="term" value="F:ATP binding"/>
    <property type="evidence" value="ECO:0007669"/>
    <property type="project" value="UniProtKB-KW"/>
</dbReference>
<evidence type="ECO:0000313" key="6">
    <source>
        <dbReference type="EMBL" id="CAB4713538.1"/>
    </source>
</evidence>
<evidence type="ECO:0000259" key="5">
    <source>
        <dbReference type="Pfam" id="PF22740"/>
    </source>
</evidence>
<dbReference type="HAMAP" id="MF_00636">
    <property type="entry name" value="RapZ_like"/>
    <property type="match status" value="1"/>
</dbReference>
<keyword evidence="1" id="KW-0547">Nucleotide-binding</keyword>
<dbReference type="GO" id="GO:0005525">
    <property type="term" value="F:GTP binding"/>
    <property type="evidence" value="ECO:0007669"/>
    <property type="project" value="UniProtKB-KW"/>
</dbReference>
<evidence type="ECO:0000256" key="1">
    <source>
        <dbReference type="ARBA" id="ARBA00022741"/>
    </source>
</evidence>
<dbReference type="InterPro" id="IPR005337">
    <property type="entry name" value="RapZ-like"/>
</dbReference>